<accession>A0ABD2MI30</accession>
<keyword evidence="3" id="KW-1185">Reference proteome</keyword>
<proteinExistence type="predicted"/>
<name>A0ABD2MI30_9CUCU</name>
<evidence type="ECO:0000313" key="2">
    <source>
        <dbReference type="EMBL" id="KAL3266046.1"/>
    </source>
</evidence>
<feature type="region of interest" description="Disordered" evidence="1">
    <location>
        <begin position="46"/>
        <end position="75"/>
    </location>
</feature>
<sequence>MENWRPVIGYDDEPIVNGNGILFQNINSGDVGYLEDNKENCNALGITPRRESASHNEDSNENSENTNIYDASKLE</sequence>
<gene>
    <name evidence="2" type="ORF">HHI36_010233</name>
</gene>
<dbReference type="Proteomes" id="UP001516400">
    <property type="component" value="Unassembled WGS sequence"/>
</dbReference>
<reference evidence="2 3" key="1">
    <citation type="journal article" date="2021" name="BMC Biol.">
        <title>Horizontally acquired antibacterial genes associated with adaptive radiation of ladybird beetles.</title>
        <authorList>
            <person name="Li H.S."/>
            <person name="Tang X.F."/>
            <person name="Huang Y.H."/>
            <person name="Xu Z.Y."/>
            <person name="Chen M.L."/>
            <person name="Du X.Y."/>
            <person name="Qiu B.Y."/>
            <person name="Chen P.T."/>
            <person name="Zhang W."/>
            <person name="Slipinski A."/>
            <person name="Escalona H.E."/>
            <person name="Waterhouse R.M."/>
            <person name="Zwick A."/>
            <person name="Pang H."/>
        </authorList>
    </citation>
    <scope>NUCLEOTIDE SEQUENCE [LARGE SCALE GENOMIC DNA]</scope>
    <source>
        <strain evidence="2">SYSU2018</strain>
    </source>
</reference>
<feature type="compositionally biased region" description="Basic and acidic residues" evidence="1">
    <location>
        <begin position="48"/>
        <end position="58"/>
    </location>
</feature>
<evidence type="ECO:0000256" key="1">
    <source>
        <dbReference type="SAM" id="MobiDB-lite"/>
    </source>
</evidence>
<evidence type="ECO:0000313" key="3">
    <source>
        <dbReference type="Proteomes" id="UP001516400"/>
    </source>
</evidence>
<dbReference type="AlphaFoldDB" id="A0ABD2MI30"/>
<protein>
    <submittedName>
        <fullName evidence="2">Uncharacterized protein</fullName>
    </submittedName>
</protein>
<comment type="caution">
    <text evidence="2">The sequence shown here is derived from an EMBL/GenBank/DDBJ whole genome shotgun (WGS) entry which is preliminary data.</text>
</comment>
<dbReference type="EMBL" id="JABFTP020000001">
    <property type="protein sequence ID" value="KAL3266046.1"/>
    <property type="molecule type" value="Genomic_DNA"/>
</dbReference>
<organism evidence="2 3">
    <name type="scientific">Cryptolaemus montrouzieri</name>
    <dbReference type="NCBI Taxonomy" id="559131"/>
    <lineage>
        <taxon>Eukaryota</taxon>
        <taxon>Metazoa</taxon>
        <taxon>Ecdysozoa</taxon>
        <taxon>Arthropoda</taxon>
        <taxon>Hexapoda</taxon>
        <taxon>Insecta</taxon>
        <taxon>Pterygota</taxon>
        <taxon>Neoptera</taxon>
        <taxon>Endopterygota</taxon>
        <taxon>Coleoptera</taxon>
        <taxon>Polyphaga</taxon>
        <taxon>Cucujiformia</taxon>
        <taxon>Coccinelloidea</taxon>
        <taxon>Coccinellidae</taxon>
        <taxon>Scymninae</taxon>
        <taxon>Scymnini</taxon>
        <taxon>Cryptolaemus</taxon>
    </lineage>
</organism>